<feature type="compositionally biased region" description="Basic and acidic residues" evidence="1">
    <location>
        <begin position="55"/>
        <end position="68"/>
    </location>
</feature>
<reference evidence="2" key="1">
    <citation type="submission" date="2014-09" db="EMBL/GenBank/DDBJ databases">
        <authorList>
            <person name="Magalhaes I.L.F."/>
            <person name="Oliveira U."/>
            <person name="Santos F.R."/>
            <person name="Vidigal T.H.D.A."/>
            <person name="Brescovit A.D."/>
            <person name="Santos A.J."/>
        </authorList>
    </citation>
    <scope>NUCLEOTIDE SEQUENCE</scope>
    <source>
        <tissue evidence="2">Shoot tissue taken approximately 20 cm above the soil surface</tissue>
    </source>
</reference>
<name>A0A0A9DMM8_ARUDO</name>
<organism evidence="2">
    <name type="scientific">Arundo donax</name>
    <name type="common">Giant reed</name>
    <name type="synonym">Donax arundinaceus</name>
    <dbReference type="NCBI Taxonomy" id="35708"/>
    <lineage>
        <taxon>Eukaryota</taxon>
        <taxon>Viridiplantae</taxon>
        <taxon>Streptophyta</taxon>
        <taxon>Embryophyta</taxon>
        <taxon>Tracheophyta</taxon>
        <taxon>Spermatophyta</taxon>
        <taxon>Magnoliopsida</taxon>
        <taxon>Liliopsida</taxon>
        <taxon>Poales</taxon>
        <taxon>Poaceae</taxon>
        <taxon>PACMAD clade</taxon>
        <taxon>Arundinoideae</taxon>
        <taxon>Arundineae</taxon>
        <taxon>Arundo</taxon>
    </lineage>
</organism>
<feature type="region of interest" description="Disordered" evidence="1">
    <location>
        <begin position="1"/>
        <end position="75"/>
    </location>
</feature>
<dbReference type="EMBL" id="GBRH01208859">
    <property type="protein sequence ID" value="JAD89036.1"/>
    <property type="molecule type" value="Transcribed_RNA"/>
</dbReference>
<evidence type="ECO:0000313" key="2">
    <source>
        <dbReference type="EMBL" id="JAD89036.1"/>
    </source>
</evidence>
<evidence type="ECO:0000256" key="1">
    <source>
        <dbReference type="SAM" id="MobiDB-lite"/>
    </source>
</evidence>
<accession>A0A0A9DMM8</accession>
<proteinExistence type="predicted"/>
<sequence length="129" mass="13868">MPSSGGIGPVRELEERSITSTETRPPIAGGITSDRPYPDRLRPVTMLSPGRHVMPCHEHTSDSGDQPERTPSGSVRLDFSCSRVAGVVAAGVAEHTGATRMQNSRDRSARTSRMKLLCLLAIAKMVPCN</sequence>
<reference evidence="2" key="2">
    <citation type="journal article" date="2015" name="Data Brief">
        <title>Shoot transcriptome of the giant reed, Arundo donax.</title>
        <authorList>
            <person name="Barrero R.A."/>
            <person name="Guerrero F.D."/>
            <person name="Moolhuijzen P."/>
            <person name="Goolsby J.A."/>
            <person name="Tidwell J."/>
            <person name="Bellgard S.E."/>
            <person name="Bellgard M.I."/>
        </authorList>
    </citation>
    <scope>NUCLEOTIDE SEQUENCE</scope>
    <source>
        <tissue evidence="2">Shoot tissue taken approximately 20 cm above the soil surface</tissue>
    </source>
</reference>
<protein>
    <submittedName>
        <fullName evidence="2">Uncharacterized protein</fullName>
    </submittedName>
</protein>
<dbReference type="AlphaFoldDB" id="A0A0A9DMM8"/>